<keyword evidence="2" id="KW-1185">Reference proteome</keyword>
<dbReference type="InterPro" id="IPR011004">
    <property type="entry name" value="Trimer_LpxA-like_sf"/>
</dbReference>
<accession>A0A6L5YN80</accession>
<dbReference type="Proteomes" id="UP000474024">
    <property type="component" value="Unassembled WGS sequence"/>
</dbReference>
<dbReference type="InterPro" id="IPR047324">
    <property type="entry name" value="LbH_gamma_CA-like"/>
</dbReference>
<sequence length="158" mass="16582">MSKTNFIAPGAYVLGDVTLKKDANVWFQAVIRGDTDSITVGEGTNIQDNCTLHADKGHPVVLGNYITVGHNAVVHGCTVGDNTVIGMGSIVLSGAVIGANCIVGAGSLVTGKMVIPDGSLVMGSPAHIVRQLTQEEIDSNHENALHYIRLSAKYQEEV</sequence>
<dbReference type="PANTHER" id="PTHR13061">
    <property type="entry name" value="DYNACTIN SUBUNIT P25"/>
    <property type="match status" value="1"/>
</dbReference>
<gene>
    <name evidence="1" type="ORF">FYJ75_02685</name>
</gene>
<dbReference type="InterPro" id="IPR050484">
    <property type="entry name" value="Transf_Hexapept/Carb_Anhydrase"/>
</dbReference>
<dbReference type="SUPFAM" id="SSF51161">
    <property type="entry name" value="Trimeric LpxA-like enzymes"/>
    <property type="match status" value="1"/>
</dbReference>
<dbReference type="EMBL" id="VUNI01000003">
    <property type="protein sequence ID" value="MST73943.1"/>
    <property type="molecule type" value="Genomic_DNA"/>
</dbReference>
<dbReference type="RefSeq" id="WP_154428600.1">
    <property type="nucleotide sequence ID" value="NZ_VUNI01000003.1"/>
</dbReference>
<reference evidence="1 2" key="1">
    <citation type="submission" date="2019-08" db="EMBL/GenBank/DDBJ databases">
        <title>In-depth cultivation of the pig gut microbiome towards novel bacterial diversity and tailored functional studies.</title>
        <authorList>
            <person name="Wylensek D."/>
            <person name="Hitch T.C.A."/>
            <person name="Clavel T."/>
        </authorList>
    </citation>
    <scope>NUCLEOTIDE SEQUENCE [LARGE SCALE GENOMIC DNA]</scope>
    <source>
        <strain evidence="1 2">MUC/MUC-530-WT-4D</strain>
    </source>
</reference>
<dbReference type="Pfam" id="PF00132">
    <property type="entry name" value="Hexapep"/>
    <property type="match status" value="1"/>
</dbReference>
<comment type="caution">
    <text evidence="1">The sequence shown here is derived from an EMBL/GenBank/DDBJ whole genome shotgun (WGS) entry which is preliminary data.</text>
</comment>
<dbReference type="InterPro" id="IPR001451">
    <property type="entry name" value="Hexapep"/>
</dbReference>
<dbReference type="CDD" id="cd04645">
    <property type="entry name" value="LbH_gamma_CA_like"/>
    <property type="match status" value="1"/>
</dbReference>
<evidence type="ECO:0000313" key="2">
    <source>
        <dbReference type="Proteomes" id="UP000474024"/>
    </source>
</evidence>
<organism evidence="1 2">
    <name type="scientific">Roseburia porci</name>
    <dbReference type="NCBI Taxonomy" id="2605790"/>
    <lineage>
        <taxon>Bacteria</taxon>
        <taxon>Bacillati</taxon>
        <taxon>Bacillota</taxon>
        <taxon>Clostridia</taxon>
        <taxon>Lachnospirales</taxon>
        <taxon>Lachnospiraceae</taxon>
        <taxon>Roseburia</taxon>
    </lineage>
</organism>
<dbReference type="Gene3D" id="2.160.10.10">
    <property type="entry name" value="Hexapeptide repeat proteins"/>
    <property type="match status" value="1"/>
</dbReference>
<dbReference type="AlphaFoldDB" id="A0A6L5YN80"/>
<dbReference type="PANTHER" id="PTHR13061:SF29">
    <property type="entry name" value="GAMMA CARBONIC ANHYDRASE-LIKE 1, MITOCHONDRIAL-RELATED"/>
    <property type="match status" value="1"/>
</dbReference>
<proteinExistence type="predicted"/>
<evidence type="ECO:0000313" key="1">
    <source>
        <dbReference type="EMBL" id="MST73943.1"/>
    </source>
</evidence>
<protein>
    <submittedName>
        <fullName evidence="1">Gamma carbonic anhydrase family protein</fullName>
    </submittedName>
</protein>
<name>A0A6L5YN80_9FIRM</name>